<dbReference type="PANTHER" id="PTHR31206">
    <property type="entry name" value="LP10445P"/>
    <property type="match status" value="1"/>
</dbReference>
<dbReference type="EMBL" id="KQ435878">
    <property type="protein sequence ID" value="KOX69966.1"/>
    <property type="molecule type" value="Genomic_DNA"/>
</dbReference>
<dbReference type="AlphaFoldDB" id="A0A0M8ZU06"/>
<accession>A0A0M8ZU06</accession>
<organism evidence="1 2">
    <name type="scientific">Melipona quadrifasciata</name>
    <dbReference type="NCBI Taxonomy" id="166423"/>
    <lineage>
        <taxon>Eukaryota</taxon>
        <taxon>Metazoa</taxon>
        <taxon>Ecdysozoa</taxon>
        <taxon>Arthropoda</taxon>
        <taxon>Hexapoda</taxon>
        <taxon>Insecta</taxon>
        <taxon>Pterygota</taxon>
        <taxon>Neoptera</taxon>
        <taxon>Endopterygota</taxon>
        <taxon>Hymenoptera</taxon>
        <taxon>Apocrita</taxon>
        <taxon>Aculeata</taxon>
        <taxon>Apoidea</taxon>
        <taxon>Anthophila</taxon>
        <taxon>Apidae</taxon>
        <taxon>Melipona</taxon>
    </lineage>
</organism>
<dbReference type="PANTHER" id="PTHR31206:SF1">
    <property type="entry name" value="LP10445P"/>
    <property type="match status" value="1"/>
</dbReference>
<reference evidence="1 2" key="1">
    <citation type="submission" date="2015-07" db="EMBL/GenBank/DDBJ databases">
        <title>The genome of Melipona quadrifasciata.</title>
        <authorList>
            <person name="Pan H."/>
            <person name="Kapheim K."/>
        </authorList>
    </citation>
    <scope>NUCLEOTIDE SEQUENCE [LARGE SCALE GENOMIC DNA]</scope>
    <source>
        <strain evidence="1">0111107301</strain>
        <tissue evidence="1">Whole body</tissue>
    </source>
</reference>
<name>A0A0M8ZU06_9HYME</name>
<evidence type="ECO:0000313" key="2">
    <source>
        <dbReference type="Proteomes" id="UP000053105"/>
    </source>
</evidence>
<dbReference type="STRING" id="166423.A0A0M8ZU06"/>
<dbReference type="Proteomes" id="UP000053105">
    <property type="component" value="Unassembled WGS sequence"/>
</dbReference>
<dbReference type="Pfam" id="PF14774">
    <property type="entry name" value="FAM177"/>
    <property type="match status" value="1"/>
</dbReference>
<protein>
    <recommendedName>
        <fullName evidence="3">Protein FAM177A1</fullName>
    </recommendedName>
</protein>
<sequence length="149" mass="17263">MDPGRNEICDLTEIILNESVDTDIQHRKSLRRPKRVLHFSDGDLEEYSEDETDAPPVNTTVTQVDPKTLNWLPWAWYQTTSIGSKVLDGCDYVGEWLAGFFGITAPKYQFEINEFYRLQALESEILRKQDLEMGGWNEHNKNNLVNNVQ</sequence>
<gene>
    <name evidence="1" type="ORF">WN51_04481</name>
</gene>
<evidence type="ECO:0000313" key="1">
    <source>
        <dbReference type="EMBL" id="KOX69966.1"/>
    </source>
</evidence>
<dbReference type="OrthoDB" id="45963at2759"/>
<evidence type="ECO:0008006" key="3">
    <source>
        <dbReference type="Google" id="ProtNLM"/>
    </source>
</evidence>
<dbReference type="InterPro" id="IPR028260">
    <property type="entry name" value="FAM177"/>
</dbReference>
<keyword evidence="2" id="KW-1185">Reference proteome</keyword>
<proteinExistence type="predicted"/>